<evidence type="ECO:0000313" key="6">
    <source>
        <dbReference type="Proteomes" id="UP000783934"/>
    </source>
</evidence>
<keyword evidence="1" id="KW-0472">Membrane</keyword>
<dbReference type="RefSeq" id="WP_229711222.1">
    <property type="nucleotide sequence ID" value="NZ_BMCQ01000006.1"/>
</dbReference>
<protein>
    <submittedName>
        <fullName evidence="3">YgcG family protein</fullName>
    </submittedName>
</protein>
<dbReference type="EMBL" id="JAATIZ010000003">
    <property type="protein sequence ID" value="NJB65267.1"/>
    <property type="molecule type" value="Genomic_DNA"/>
</dbReference>
<keyword evidence="1" id="KW-0812">Transmembrane</keyword>
<evidence type="ECO:0000313" key="3">
    <source>
        <dbReference type="EMBL" id="HJH23944.1"/>
    </source>
</evidence>
<dbReference type="Gene3D" id="3.10.310.50">
    <property type="match status" value="1"/>
</dbReference>
<name>A0A9D3AB85_9BURK</name>
<evidence type="ECO:0000313" key="4">
    <source>
        <dbReference type="EMBL" id="NJB65267.1"/>
    </source>
</evidence>
<feature type="domain" description="TPM" evidence="2">
    <location>
        <begin position="47"/>
        <end position="170"/>
    </location>
</feature>
<feature type="transmembrane region" description="Helical" evidence="1">
    <location>
        <begin position="222"/>
        <end position="244"/>
    </location>
</feature>
<dbReference type="Pfam" id="PF04536">
    <property type="entry name" value="TPM_phosphatase"/>
    <property type="match status" value="1"/>
</dbReference>
<sequence length="312" mass="32902">MSHYLPSNRAQQFIKHSLFLWMLVCCFFVNSVAWAQTPSIPTLDNWVVDTTGTFSAAEKQALTQRLQQLEQTKGAQLFVLMVPTTEGEAIDQYTRRVYDAWRVGRKKVDDGILLVVAKDDRRLRIEVGYGLEGAVTDLQAGRIIREYITPYFVQNDYVAGINAGVDQLIALVQGEDLPPPPTQDGIWDDEDSPPLFVLFPLVLFAWVLPPLAAALITGIFTFFAFGSVLISLVCVMAAVMLSLVGKFMGPRSRGNSGRASRRGATLGGLGGGLGGFGGGRGGGGFGGGGFGGGGFGGGGGGSSGGGGASGGW</sequence>
<accession>A0A9D3AB85</accession>
<comment type="caution">
    <text evidence="3">The sequence shown here is derived from an EMBL/GenBank/DDBJ whole genome shotgun (WGS) entry which is preliminary data.</text>
</comment>
<dbReference type="AlphaFoldDB" id="A0A9D3AB85"/>
<keyword evidence="1" id="KW-1133">Transmembrane helix</keyword>
<feature type="transmembrane region" description="Helical" evidence="1">
    <location>
        <begin position="18"/>
        <end position="35"/>
    </location>
</feature>
<evidence type="ECO:0000313" key="5">
    <source>
        <dbReference type="Proteomes" id="UP000700248"/>
    </source>
</evidence>
<organism evidence="3 5">
    <name type="scientific">Paenalcaligenes hominis</name>
    <dbReference type="NCBI Taxonomy" id="643674"/>
    <lineage>
        <taxon>Bacteria</taxon>
        <taxon>Pseudomonadati</taxon>
        <taxon>Pseudomonadota</taxon>
        <taxon>Betaproteobacteria</taxon>
        <taxon>Burkholderiales</taxon>
        <taxon>Alcaligenaceae</taxon>
        <taxon>Paenalcaligenes</taxon>
    </lineage>
</organism>
<evidence type="ECO:0000256" key="1">
    <source>
        <dbReference type="SAM" id="Phobius"/>
    </source>
</evidence>
<dbReference type="Proteomes" id="UP000700248">
    <property type="component" value="Unassembled WGS sequence"/>
</dbReference>
<keyword evidence="6" id="KW-1185">Reference proteome</keyword>
<feature type="transmembrane region" description="Helical" evidence="1">
    <location>
        <begin position="195"/>
        <end position="216"/>
    </location>
</feature>
<dbReference type="PANTHER" id="PTHR30373:SF2">
    <property type="entry name" value="UPF0603 PROTEIN YGCG"/>
    <property type="match status" value="1"/>
</dbReference>
<dbReference type="PANTHER" id="PTHR30373">
    <property type="entry name" value="UPF0603 PROTEIN YGCG"/>
    <property type="match status" value="1"/>
</dbReference>
<reference evidence="4 6" key="1">
    <citation type="submission" date="2020-03" db="EMBL/GenBank/DDBJ databases">
        <title>Genomic Encyclopedia of Type Strains, Phase IV (KMG-IV): sequencing the most valuable type-strain genomes for metagenomic binning, comparative biology and taxonomic classification.</title>
        <authorList>
            <person name="Goeker M."/>
        </authorList>
    </citation>
    <scope>NUCLEOTIDE SEQUENCE [LARGE SCALE GENOMIC DNA]</scope>
    <source>
        <strain evidence="4 6">DSM 26613</strain>
    </source>
</reference>
<dbReference type="InterPro" id="IPR007621">
    <property type="entry name" value="TPM_dom"/>
</dbReference>
<evidence type="ECO:0000259" key="2">
    <source>
        <dbReference type="Pfam" id="PF04536"/>
    </source>
</evidence>
<reference evidence="3" key="2">
    <citation type="journal article" date="2021" name="PeerJ">
        <title>Extensive microbial diversity within the chicken gut microbiome revealed by metagenomics and culture.</title>
        <authorList>
            <person name="Gilroy R."/>
            <person name="Ravi A."/>
            <person name="Getino M."/>
            <person name="Pursley I."/>
            <person name="Horton D.L."/>
            <person name="Alikhan N.F."/>
            <person name="Baker D."/>
            <person name="Gharbi K."/>
            <person name="Hall N."/>
            <person name="Watson M."/>
            <person name="Adriaenssens E.M."/>
            <person name="Foster-Nyarko E."/>
            <person name="Jarju S."/>
            <person name="Secka A."/>
            <person name="Antonio M."/>
            <person name="Oren A."/>
            <person name="Chaudhuri R.R."/>
            <person name="La Ragione R."/>
            <person name="Hildebrand F."/>
            <person name="Pallen M.J."/>
        </authorList>
    </citation>
    <scope>NUCLEOTIDE SEQUENCE</scope>
    <source>
        <strain evidence="3">CHK175-13533</strain>
    </source>
</reference>
<dbReference type="EMBL" id="DYTQ01000060">
    <property type="protein sequence ID" value="HJH23944.1"/>
    <property type="molecule type" value="Genomic_DNA"/>
</dbReference>
<proteinExistence type="predicted"/>
<dbReference type="Proteomes" id="UP000783934">
    <property type="component" value="Unassembled WGS sequence"/>
</dbReference>
<reference evidence="3" key="3">
    <citation type="submission" date="2021-09" db="EMBL/GenBank/DDBJ databases">
        <authorList>
            <person name="Gilroy R."/>
        </authorList>
    </citation>
    <scope>NUCLEOTIDE SEQUENCE</scope>
    <source>
        <strain evidence="3">CHK175-13533</strain>
    </source>
</reference>
<gene>
    <name evidence="4" type="ORF">GGR41_001516</name>
    <name evidence="3" type="ORF">K8U84_05245</name>
</gene>